<organism evidence="1">
    <name type="scientific">mine drainage metagenome</name>
    <dbReference type="NCBI Taxonomy" id="410659"/>
    <lineage>
        <taxon>unclassified sequences</taxon>
        <taxon>metagenomes</taxon>
        <taxon>ecological metagenomes</taxon>
    </lineage>
</organism>
<accession>A0A1J5R010</accession>
<comment type="caution">
    <text evidence="1">The sequence shown here is derived from an EMBL/GenBank/DDBJ whole genome shotgun (WGS) entry which is preliminary data.</text>
</comment>
<sequence length="248" mass="28009">MSDTVPPHYQGLWRRTLLTAPGLRDDTTLVLWMQTAQWHADLRIPADRPPCEGRRSLHDCSRDELLGLLRQEGFAGITQVQGDTCEWLRRLDYRPSGRRDLGSMAFSSCFDAIDEIGIEADYAERWVREPQSDSARCMAFASGENAAGLWLFCGPRFMRVRARALHADAARRVWRRVQDGTAHDEELRQLADFEISFGNIAGGQGRIIHSTLPWLEGARLKLPRSACLRLAPDTALTAMRRPHKTKGA</sequence>
<gene>
    <name evidence="1" type="ORF">GALL_351450</name>
</gene>
<evidence type="ECO:0000313" key="1">
    <source>
        <dbReference type="EMBL" id="OIQ83059.1"/>
    </source>
</evidence>
<dbReference type="AlphaFoldDB" id="A0A1J5R010"/>
<name>A0A1J5R010_9ZZZZ</name>
<proteinExistence type="predicted"/>
<protein>
    <submittedName>
        <fullName evidence="1">Uncharacterized protein</fullName>
    </submittedName>
</protein>
<reference evidence="1" key="1">
    <citation type="submission" date="2016-10" db="EMBL/GenBank/DDBJ databases">
        <title>Sequence of Gallionella enrichment culture.</title>
        <authorList>
            <person name="Poehlein A."/>
            <person name="Muehling M."/>
            <person name="Daniel R."/>
        </authorList>
    </citation>
    <scope>NUCLEOTIDE SEQUENCE</scope>
</reference>
<dbReference type="EMBL" id="MLJW01000740">
    <property type="protein sequence ID" value="OIQ83059.1"/>
    <property type="molecule type" value="Genomic_DNA"/>
</dbReference>